<dbReference type="HOGENOM" id="CLU_2390305_0_0_1"/>
<dbReference type="InParanoid" id="M1BBA4"/>
<sequence length="94" mass="10740">MKDLHTGFINKIFSIRAKKAFARAPNTTATKLYIQSCMEKEYTTHPPTAPNKTNIQEASKRKQQLEPEQVSEQAESLSLRMKQKLEPPTPEKPN</sequence>
<proteinExistence type="predicted"/>
<dbReference type="EnsemblPlants" id="PGSC0003DMT400041368">
    <property type="protein sequence ID" value="PGSC0003DMT400041368"/>
    <property type="gene ID" value="PGSC0003DMG400016023"/>
</dbReference>
<reference evidence="3" key="1">
    <citation type="journal article" date="2011" name="Nature">
        <title>Genome sequence and analysis of the tuber crop potato.</title>
        <authorList>
            <consortium name="The Potato Genome Sequencing Consortium"/>
        </authorList>
    </citation>
    <scope>NUCLEOTIDE SEQUENCE [LARGE SCALE GENOMIC DNA]</scope>
    <source>
        <strain evidence="3">cv. DM1-3 516 R44</strain>
    </source>
</reference>
<keyword evidence="3" id="KW-1185">Reference proteome</keyword>
<protein>
    <submittedName>
        <fullName evidence="2">Uncharacterized protein</fullName>
    </submittedName>
</protein>
<dbReference type="Proteomes" id="UP000011115">
    <property type="component" value="Unassembled WGS sequence"/>
</dbReference>
<dbReference type="AlphaFoldDB" id="M1BBA4"/>
<evidence type="ECO:0000313" key="3">
    <source>
        <dbReference type="Proteomes" id="UP000011115"/>
    </source>
</evidence>
<feature type="region of interest" description="Disordered" evidence="1">
    <location>
        <begin position="42"/>
        <end position="94"/>
    </location>
</feature>
<dbReference type="Gramene" id="PGSC0003DMT400041368">
    <property type="protein sequence ID" value="PGSC0003DMT400041368"/>
    <property type="gene ID" value="PGSC0003DMG400016023"/>
</dbReference>
<evidence type="ECO:0000256" key="1">
    <source>
        <dbReference type="SAM" id="MobiDB-lite"/>
    </source>
</evidence>
<organism evidence="2 3">
    <name type="scientific">Solanum tuberosum</name>
    <name type="common">Potato</name>
    <dbReference type="NCBI Taxonomy" id="4113"/>
    <lineage>
        <taxon>Eukaryota</taxon>
        <taxon>Viridiplantae</taxon>
        <taxon>Streptophyta</taxon>
        <taxon>Embryophyta</taxon>
        <taxon>Tracheophyta</taxon>
        <taxon>Spermatophyta</taxon>
        <taxon>Magnoliopsida</taxon>
        <taxon>eudicotyledons</taxon>
        <taxon>Gunneridae</taxon>
        <taxon>Pentapetalae</taxon>
        <taxon>asterids</taxon>
        <taxon>lamiids</taxon>
        <taxon>Solanales</taxon>
        <taxon>Solanaceae</taxon>
        <taxon>Solanoideae</taxon>
        <taxon>Solaneae</taxon>
        <taxon>Solanum</taxon>
    </lineage>
</organism>
<dbReference type="PaxDb" id="4113-PGSC0003DMT400041368"/>
<reference evidence="2" key="2">
    <citation type="submission" date="2015-06" db="UniProtKB">
        <authorList>
            <consortium name="EnsemblPlants"/>
        </authorList>
    </citation>
    <scope>IDENTIFICATION</scope>
    <source>
        <strain evidence="2">DM1-3 516 R44</strain>
    </source>
</reference>
<accession>M1BBA4</accession>
<evidence type="ECO:0000313" key="2">
    <source>
        <dbReference type="EnsemblPlants" id="PGSC0003DMT400041368"/>
    </source>
</evidence>
<name>M1BBA4_SOLTU</name>